<reference evidence="2" key="1">
    <citation type="submission" date="2020-10" db="EMBL/GenBank/DDBJ databases">
        <title>Taxonomic study of unclassified bacteria belonging to the class Ktedonobacteria.</title>
        <authorList>
            <person name="Yabe S."/>
            <person name="Wang C.M."/>
            <person name="Zheng Y."/>
            <person name="Sakai Y."/>
            <person name="Cavaletti L."/>
            <person name="Monciardini P."/>
            <person name="Donadio S."/>
        </authorList>
    </citation>
    <scope>NUCLEOTIDE SEQUENCE</scope>
    <source>
        <strain evidence="2">SOSP1-1</strain>
    </source>
</reference>
<dbReference type="Proteomes" id="UP000612362">
    <property type="component" value="Unassembled WGS sequence"/>
</dbReference>
<keyword evidence="3" id="KW-1185">Reference proteome</keyword>
<organism evidence="2 3">
    <name type="scientific">Ktedonospora formicarum</name>
    <dbReference type="NCBI Taxonomy" id="2778364"/>
    <lineage>
        <taxon>Bacteria</taxon>
        <taxon>Bacillati</taxon>
        <taxon>Chloroflexota</taxon>
        <taxon>Ktedonobacteria</taxon>
        <taxon>Ktedonobacterales</taxon>
        <taxon>Ktedonobacteraceae</taxon>
        <taxon>Ktedonospora</taxon>
    </lineage>
</organism>
<protein>
    <submittedName>
        <fullName evidence="2">Uncharacterized protein</fullName>
    </submittedName>
</protein>
<evidence type="ECO:0000256" key="1">
    <source>
        <dbReference type="SAM" id="SignalP"/>
    </source>
</evidence>
<keyword evidence="1" id="KW-0732">Signal</keyword>
<feature type="chain" id="PRO_5035162262" evidence="1">
    <location>
        <begin position="23"/>
        <end position="98"/>
    </location>
</feature>
<dbReference type="RefSeq" id="WP_220197789.1">
    <property type="nucleotide sequence ID" value="NZ_BNJF01000004.1"/>
</dbReference>
<dbReference type="EMBL" id="BNJF01000004">
    <property type="protein sequence ID" value="GHO48595.1"/>
    <property type="molecule type" value="Genomic_DNA"/>
</dbReference>
<name>A0A8J3MUU8_9CHLR</name>
<evidence type="ECO:0000313" key="2">
    <source>
        <dbReference type="EMBL" id="GHO48595.1"/>
    </source>
</evidence>
<dbReference type="AlphaFoldDB" id="A0A8J3MUU8"/>
<feature type="signal peptide" evidence="1">
    <location>
        <begin position="1"/>
        <end position="22"/>
    </location>
</feature>
<sequence>MQFFQLAALSLGGLLISYSTSAVSTLTPQNLLGLQQVNDILLSGAVFYLVPRLPNTLHEYALRPILMAQRSQEQAVQRAVETMTQETTQMLKRAVAVL</sequence>
<comment type="caution">
    <text evidence="2">The sequence shown here is derived from an EMBL/GenBank/DDBJ whole genome shotgun (WGS) entry which is preliminary data.</text>
</comment>
<accession>A0A8J3MUU8</accession>
<gene>
    <name evidence="2" type="ORF">KSX_67580</name>
</gene>
<proteinExistence type="predicted"/>
<evidence type="ECO:0000313" key="3">
    <source>
        <dbReference type="Proteomes" id="UP000612362"/>
    </source>
</evidence>